<reference evidence="2 3" key="1">
    <citation type="submission" date="2015-06" db="EMBL/GenBank/DDBJ databases">
        <title>The Genome Sequence of Enterococcus cecorum 170AEA1.</title>
        <authorList>
            <consortium name="The Broad Institute Genomics Platform"/>
            <consortium name="The Broad Institute Genome Sequencing Center for Infectious Disease"/>
            <person name="Earl A.M."/>
            <person name="Van Tyne D."/>
            <person name="Lebreton F."/>
            <person name="Saavedra J.T."/>
            <person name="Gilmore M.S."/>
            <person name="Manson McGuire A."/>
            <person name="Clock S."/>
            <person name="Crupain M."/>
            <person name="Rangan U."/>
            <person name="Young S."/>
            <person name="Abouelleil A."/>
            <person name="Cao P."/>
            <person name="Chapman S.B."/>
            <person name="Griggs A."/>
            <person name="Priest M."/>
            <person name="Shea T."/>
            <person name="Wortman J."/>
            <person name="Nusbaum C."/>
            <person name="Birren B."/>
        </authorList>
    </citation>
    <scope>NUCLEOTIDE SEQUENCE [LARGE SCALE GENOMIC DNA]</scope>
    <source>
        <strain evidence="2 3">170AEA1</strain>
    </source>
</reference>
<dbReference type="InterPro" id="IPR011205">
    <property type="entry name" value="UCP015417_vWA"/>
</dbReference>
<dbReference type="Pfam" id="PF25043">
    <property type="entry name" value="DUF7788"/>
    <property type="match status" value="1"/>
</dbReference>
<proteinExistence type="predicted"/>
<comment type="caution">
    <text evidence="2">The sequence shown here is derived from an EMBL/GenBank/DDBJ whole genome shotgun (WGS) entry which is preliminary data.</text>
</comment>
<gene>
    <name evidence="2" type="ORF">EB18_01799</name>
</gene>
<dbReference type="EMBL" id="LEOY01000014">
    <property type="protein sequence ID" value="RBR28667.1"/>
    <property type="molecule type" value="Genomic_DNA"/>
</dbReference>
<feature type="domain" description="DUF7788" evidence="1">
    <location>
        <begin position="2"/>
        <end position="116"/>
    </location>
</feature>
<protein>
    <recommendedName>
        <fullName evidence="1">DUF7788 domain-containing protein</fullName>
    </recommendedName>
</protein>
<accession>A0A366SEW4</accession>
<name>A0A366SEW4_9ENTE</name>
<evidence type="ECO:0000259" key="1">
    <source>
        <dbReference type="Pfam" id="PF25043"/>
    </source>
</evidence>
<dbReference type="PANTHER" id="PTHR31373">
    <property type="entry name" value="OS06G0652100 PROTEIN"/>
    <property type="match status" value="1"/>
</dbReference>
<sequence>MNQLEALTTYDEVANTNLEGVFDLILQVVLEYELPQEAFPVKSLIISDMEFDACVDNHEVTNFEHAKQKFASFGYTLPKIVFWNVASRNNQQPVIQNEVGVYLVSGVMPKIFELVVTDALNPYQFMLEVVESPRYQQITA</sequence>
<evidence type="ECO:0000313" key="2">
    <source>
        <dbReference type="EMBL" id="RBR28667.1"/>
    </source>
</evidence>
<dbReference type="Proteomes" id="UP000252800">
    <property type="component" value="Unassembled WGS sequence"/>
</dbReference>
<evidence type="ECO:0000313" key="3">
    <source>
        <dbReference type="Proteomes" id="UP000252800"/>
    </source>
</evidence>
<organism evidence="2 3">
    <name type="scientific">Enterococcus cecorum</name>
    <dbReference type="NCBI Taxonomy" id="44008"/>
    <lineage>
        <taxon>Bacteria</taxon>
        <taxon>Bacillati</taxon>
        <taxon>Bacillota</taxon>
        <taxon>Bacilli</taxon>
        <taxon>Lactobacillales</taxon>
        <taxon>Enterococcaceae</taxon>
        <taxon>Enterococcus</taxon>
    </lineage>
</organism>
<dbReference type="AlphaFoldDB" id="A0A366SEW4"/>
<dbReference type="PANTHER" id="PTHR31373:SF27">
    <property type="entry name" value="TROVE DOMAIN-CONTAINING PROTEIN"/>
    <property type="match status" value="1"/>
</dbReference>
<dbReference type="InterPro" id="IPR056690">
    <property type="entry name" value="DUF7788"/>
</dbReference>